<protein>
    <submittedName>
        <fullName evidence="1">Uncharacterized protein</fullName>
    </submittedName>
</protein>
<gene>
    <name evidence="1" type="ORF">HNO91_12045</name>
</gene>
<dbReference type="Proteomes" id="UP000536720">
    <property type="component" value="Unassembled WGS sequence"/>
</dbReference>
<comment type="caution">
    <text evidence="1">The sequence shown here is derived from an EMBL/GenBank/DDBJ whole genome shotgun (WGS) entry which is preliminary data.</text>
</comment>
<dbReference type="Pfam" id="PF26207">
    <property type="entry name" value="Phage_phiTE_015"/>
    <property type="match status" value="1"/>
</dbReference>
<accession>A0A7Y5Z7R1</accession>
<evidence type="ECO:0000313" key="1">
    <source>
        <dbReference type="EMBL" id="NUT87158.1"/>
    </source>
</evidence>
<proteinExistence type="predicted"/>
<sequence length="118" mass="13096">MKFPSAAAALDFLNSPEAKASADQYQARLDALRLKSKDAQVEQALERSRPAPIQPIDGISITLPAETDPSQIAFEAWAVARGLNIEKIHQSNEYQSKSSRELWWCWQASREVHGAMAS</sequence>
<organism evidence="1 2">
    <name type="scientific">Pseudomonas corrugata</name>
    <dbReference type="NCBI Taxonomy" id="47879"/>
    <lineage>
        <taxon>Bacteria</taxon>
        <taxon>Pseudomonadati</taxon>
        <taxon>Pseudomonadota</taxon>
        <taxon>Gammaproteobacteria</taxon>
        <taxon>Pseudomonadales</taxon>
        <taxon>Pseudomonadaceae</taxon>
        <taxon>Pseudomonas</taxon>
    </lineage>
</organism>
<dbReference type="RefSeq" id="WP_175362566.1">
    <property type="nucleotide sequence ID" value="NZ_JABFMR010000008.1"/>
</dbReference>
<dbReference type="EMBL" id="JABFMR010000008">
    <property type="protein sequence ID" value="NUT87158.1"/>
    <property type="molecule type" value="Genomic_DNA"/>
</dbReference>
<evidence type="ECO:0000313" key="2">
    <source>
        <dbReference type="Proteomes" id="UP000536720"/>
    </source>
</evidence>
<reference evidence="1 2" key="1">
    <citation type="journal article" date="2020" name="Front. Plant Sci.">
        <title>Isolation of Rhizosphere Bacteria That Improve Quality and Water Stress Tolerance in Greenhouse Ornamentals.</title>
        <authorList>
            <person name="Nordstedt N.P."/>
            <person name="Jones M.L."/>
        </authorList>
    </citation>
    <scope>NUCLEOTIDE SEQUENCE [LARGE SCALE GENOMIC DNA]</scope>
    <source>
        <strain evidence="1 2">C7D2</strain>
    </source>
</reference>
<name>A0A7Y5Z7R1_9PSED</name>
<dbReference type="AlphaFoldDB" id="A0A7Y5Z7R1"/>
<dbReference type="InterPro" id="IPR058601">
    <property type="entry name" value="Phage_phiTE_015-like"/>
</dbReference>